<dbReference type="PATRIC" id="fig|931277.6.peg.1416"/>
<evidence type="ECO:0000256" key="2">
    <source>
        <dbReference type="ARBA" id="ARBA00023239"/>
    </source>
</evidence>
<keyword evidence="4" id="KW-0413">Isomerase</keyword>
<dbReference type="GO" id="GO:0016829">
    <property type="term" value="F:lyase activity"/>
    <property type="evidence" value="ECO:0007669"/>
    <property type="project" value="UniProtKB-KW"/>
</dbReference>
<dbReference type="STRING" id="931277.C448_07262"/>
<dbReference type="Gene3D" id="3.90.226.10">
    <property type="entry name" value="2-enoyl-CoA Hydratase, Chain A, domain 1"/>
    <property type="match status" value="1"/>
</dbReference>
<evidence type="ECO:0000256" key="3">
    <source>
        <dbReference type="RuleBase" id="RU003707"/>
    </source>
</evidence>
<name>M0MIW9_HALMO</name>
<comment type="caution">
    <text evidence="4">The sequence shown here is derived from an EMBL/GenBank/DDBJ whole genome shotgun (WGS) entry which is preliminary data.</text>
</comment>
<dbReference type="InterPro" id="IPR029045">
    <property type="entry name" value="ClpP/crotonase-like_dom_sf"/>
</dbReference>
<dbReference type="AlphaFoldDB" id="M0MIW9"/>
<dbReference type="InterPro" id="IPR001753">
    <property type="entry name" value="Enoyl-CoA_hydra/iso"/>
</dbReference>
<dbReference type="InterPro" id="IPR018376">
    <property type="entry name" value="Enoyl-CoA_hyd/isom_CS"/>
</dbReference>
<dbReference type="PROSITE" id="PS00166">
    <property type="entry name" value="ENOYL_COA_HYDRATASE"/>
    <property type="match status" value="1"/>
</dbReference>
<dbReference type="GO" id="GO:0016853">
    <property type="term" value="F:isomerase activity"/>
    <property type="evidence" value="ECO:0007669"/>
    <property type="project" value="UniProtKB-KW"/>
</dbReference>
<protein>
    <submittedName>
        <fullName evidence="4">Enoyl-CoA hydratase/isomerase</fullName>
    </submittedName>
</protein>
<dbReference type="Proteomes" id="UP000011568">
    <property type="component" value="Unassembled WGS sequence"/>
</dbReference>
<dbReference type="Pfam" id="PF00378">
    <property type="entry name" value="ECH_1"/>
    <property type="match status" value="1"/>
</dbReference>
<dbReference type="Gene3D" id="1.10.12.10">
    <property type="entry name" value="Lyase 2-enoyl-coa Hydratase, Chain A, domain 2"/>
    <property type="match status" value="1"/>
</dbReference>
<evidence type="ECO:0000313" key="5">
    <source>
        <dbReference type="Proteomes" id="UP000011568"/>
    </source>
</evidence>
<dbReference type="EMBL" id="AOMC01000096">
    <property type="protein sequence ID" value="EMA45616.1"/>
    <property type="molecule type" value="Genomic_DNA"/>
</dbReference>
<dbReference type="CDD" id="cd06558">
    <property type="entry name" value="crotonase-like"/>
    <property type="match status" value="1"/>
</dbReference>
<evidence type="ECO:0000313" key="4">
    <source>
        <dbReference type="EMBL" id="EMA45616.1"/>
    </source>
</evidence>
<dbReference type="SUPFAM" id="SSF52096">
    <property type="entry name" value="ClpP/crotonase"/>
    <property type="match status" value="1"/>
</dbReference>
<proteinExistence type="inferred from homology"/>
<dbReference type="PANTHER" id="PTHR11941:SF54">
    <property type="entry name" value="ENOYL-COA HYDRATASE, MITOCHONDRIAL"/>
    <property type="match status" value="1"/>
</dbReference>
<keyword evidence="2" id="KW-0456">Lyase</keyword>
<reference evidence="4 5" key="1">
    <citation type="journal article" date="2014" name="PLoS Genet.">
        <title>Phylogenetically driven sequencing of extremely halophilic archaea reveals strategies for static and dynamic osmo-response.</title>
        <authorList>
            <person name="Becker E.A."/>
            <person name="Seitzer P.M."/>
            <person name="Tritt A."/>
            <person name="Larsen D."/>
            <person name="Krusor M."/>
            <person name="Yao A.I."/>
            <person name="Wu D."/>
            <person name="Madern D."/>
            <person name="Eisen J.A."/>
            <person name="Darling A.E."/>
            <person name="Facciotti M.T."/>
        </authorList>
    </citation>
    <scope>NUCLEOTIDE SEQUENCE [LARGE SCALE GENOMIC DNA]</scope>
    <source>
        <strain evidence="4 5">DSM 1307</strain>
    </source>
</reference>
<dbReference type="PANTHER" id="PTHR11941">
    <property type="entry name" value="ENOYL-COA HYDRATASE-RELATED"/>
    <property type="match status" value="1"/>
</dbReference>
<dbReference type="eggNOG" id="arCOG00249">
    <property type="taxonomic scope" value="Archaea"/>
</dbReference>
<accession>M0MIW9</accession>
<evidence type="ECO:0000256" key="1">
    <source>
        <dbReference type="ARBA" id="ARBA00005254"/>
    </source>
</evidence>
<dbReference type="InterPro" id="IPR014748">
    <property type="entry name" value="Enoyl-CoA_hydra_C"/>
</dbReference>
<gene>
    <name evidence="4" type="ORF">C448_07262</name>
</gene>
<sequence>MTGSIFIPSTNGISMHEELDAVVVTFDEERGVGTLTLNRPDALNAMNGRMRADIETGLELLEERDAEEEGVAVRTVVIEGAGEKAFCAGADVTGFADASPAAFDAHGLRAAIGEFSAPVVARIDGYCLGGGLELALACDLRLASESSRLGFPEVDLGLLPGAGGVQYVSRLAGPAFAKELAMTGEHISAERAASEGIVNHVYDDEAFADEAESFVETIASKPPLAVRAIKDSGNVSVEAGLREGRKYDRRIFGTLLETDDHEEGARAFADDEYDPTFVGK</sequence>
<organism evidence="4 5">
    <name type="scientific">Halococcus morrhuae DSM 1307</name>
    <dbReference type="NCBI Taxonomy" id="931277"/>
    <lineage>
        <taxon>Archaea</taxon>
        <taxon>Methanobacteriati</taxon>
        <taxon>Methanobacteriota</taxon>
        <taxon>Stenosarchaea group</taxon>
        <taxon>Halobacteria</taxon>
        <taxon>Halobacteriales</taxon>
        <taxon>Halococcaceae</taxon>
        <taxon>Halococcus</taxon>
    </lineage>
</organism>
<keyword evidence="5" id="KW-1185">Reference proteome</keyword>
<dbReference type="GO" id="GO:0006635">
    <property type="term" value="P:fatty acid beta-oxidation"/>
    <property type="evidence" value="ECO:0007669"/>
    <property type="project" value="TreeGrafter"/>
</dbReference>
<comment type="similarity">
    <text evidence="1 3">Belongs to the enoyl-CoA hydratase/isomerase family.</text>
</comment>